<proteinExistence type="predicted"/>
<dbReference type="Proteomes" id="UP000644660">
    <property type="component" value="Unassembled WGS sequence"/>
</dbReference>
<name>A0A8H2VBV3_9SACH</name>
<dbReference type="Gene3D" id="1.25.40.430">
    <property type="match status" value="1"/>
</dbReference>
<dbReference type="InterPro" id="IPR013212">
    <property type="entry name" value="Mad3/Bub1_I"/>
</dbReference>
<feature type="region of interest" description="Disordered" evidence="1">
    <location>
        <begin position="242"/>
        <end position="262"/>
    </location>
</feature>
<dbReference type="PANTHER" id="PTHR14030:SF4">
    <property type="entry name" value="BUB1 KINASE, ISOFORM A-RELATED"/>
    <property type="match status" value="1"/>
</dbReference>
<dbReference type="GO" id="GO:0007094">
    <property type="term" value="P:mitotic spindle assembly checkpoint signaling"/>
    <property type="evidence" value="ECO:0007669"/>
    <property type="project" value="InterPro"/>
</dbReference>
<feature type="compositionally biased region" description="Basic and acidic residues" evidence="1">
    <location>
        <begin position="245"/>
        <end position="262"/>
    </location>
</feature>
<dbReference type="PANTHER" id="PTHR14030">
    <property type="entry name" value="MITOTIC CHECKPOINT SERINE/THREONINE-PROTEIN KINASE BUB1"/>
    <property type="match status" value="1"/>
</dbReference>
<dbReference type="OrthoDB" id="248495at2759"/>
<evidence type="ECO:0000313" key="4">
    <source>
        <dbReference type="Proteomes" id="UP000644660"/>
    </source>
</evidence>
<accession>A0A8H2VBV3</accession>
<dbReference type="AlphaFoldDB" id="A0A8H2VBV3"/>
<gene>
    <name evidence="3" type="ORF">KABA2_01S12518</name>
</gene>
<sequence length="409" mass="47961">MESDLDDIVSFTHLENEKENIIPLRHGRSVKVLHEVLLSGTEQLDLKINWFEKRLEADRNDQFDTYVEYIDWLQESQFKGPNNILLVVIERCLTYMKNNEQYRNDTRYLKIWLLYINSFFQYSMRDRRDMFIYMFRNRIADSLTLYFIEFSRLLFDMRNYKECHDFLLIGIKNHALPAGQLLNKINEIEEFFQLNNISIESSDNNDQASIDNLLLKYGNISILNKDLKEILASKKIYNNNGSSNDKTKLDVREDNNDDAYDNREDCDSTKLEIFKDDSTGFETKASRLKENQSIVTPLHSNTIIEPMKQETKYGLSNVAGPSAKVSIFNDNIGRTKPVYKIISIDGQKSERIDCNFNLIYPEDNEFSVDQLLAEMRGCYNKSNKRKLNPSIDMTDGKINKRKLIVQTNE</sequence>
<dbReference type="InterPro" id="IPR012572">
    <property type="entry name" value="Mad3/Bub1_II"/>
</dbReference>
<dbReference type="GO" id="GO:0005634">
    <property type="term" value="C:nucleus"/>
    <property type="evidence" value="ECO:0007669"/>
    <property type="project" value="TreeGrafter"/>
</dbReference>
<feature type="domain" description="BUB1 N-terminal" evidence="2">
    <location>
        <begin position="51"/>
        <end position="217"/>
    </location>
</feature>
<comment type="caution">
    <text evidence="3">The sequence shown here is derived from an EMBL/GenBank/DDBJ whole genome shotgun (WGS) entry which is preliminary data.</text>
</comment>
<evidence type="ECO:0000256" key="1">
    <source>
        <dbReference type="SAM" id="MobiDB-lite"/>
    </source>
</evidence>
<dbReference type="RefSeq" id="XP_041404427.1">
    <property type="nucleotide sequence ID" value="XM_041548493.1"/>
</dbReference>
<keyword evidence="4" id="KW-1185">Reference proteome</keyword>
<dbReference type="GO" id="GO:0004672">
    <property type="term" value="F:protein kinase activity"/>
    <property type="evidence" value="ECO:0007669"/>
    <property type="project" value="TreeGrafter"/>
</dbReference>
<evidence type="ECO:0000313" key="3">
    <source>
        <dbReference type="EMBL" id="CAB4252389.1"/>
    </source>
</evidence>
<dbReference type="InterPro" id="IPR015661">
    <property type="entry name" value="Bub1/Mad3"/>
</dbReference>
<dbReference type="SMART" id="SM00777">
    <property type="entry name" value="Mad3_BUB1_I"/>
    <property type="match status" value="1"/>
</dbReference>
<organism evidence="3 4">
    <name type="scientific">Maudiozyma barnettii</name>
    <dbReference type="NCBI Taxonomy" id="61262"/>
    <lineage>
        <taxon>Eukaryota</taxon>
        <taxon>Fungi</taxon>
        <taxon>Dikarya</taxon>
        <taxon>Ascomycota</taxon>
        <taxon>Saccharomycotina</taxon>
        <taxon>Saccharomycetes</taxon>
        <taxon>Saccharomycetales</taxon>
        <taxon>Saccharomycetaceae</taxon>
        <taxon>Maudiozyma</taxon>
    </lineage>
</organism>
<evidence type="ECO:0000259" key="2">
    <source>
        <dbReference type="PROSITE" id="PS51489"/>
    </source>
</evidence>
<dbReference type="GO" id="GO:0051754">
    <property type="term" value="P:meiotic sister chromatid cohesion, centromeric"/>
    <property type="evidence" value="ECO:0007669"/>
    <property type="project" value="TreeGrafter"/>
</dbReference>
<reference evidence="3 4" key="1">
    <citation type="submission" date="2020-05" db="EMBL/GenBank/DDBJ databases">
        <authorList>
            <person name="Casaregola S."/>
            <person name="Devillers H."/>
            <person name="Grondin C."/>
        </authorList>
    </citation>
    <scope>NUCLEOTIDE SEQUENCE [LARGE SCALE GENOMIC DNA]</scope>
    <source>
        <strain evidence="3 4">CLIB 1767</strain>
    </source>
</reference>
<dbReference type="GeneID" id="64855514"/>
<dbReference type="GO" id="GO:0032991">
    <property type="term" value="C:protein-containing complex"/>
    <property type="evidence" value="ECO:0007669"/>
    <property type="project" value="UniProtKB-ARBA"/>
</dbReference>
<dbReference type="EMBL" id="CAEFZW010000001">
    <property type="protein sequence ID" value="CAB4252389.1"/>
    <property type="molecule type" value="Genomic_DNA"/>
</dbReference>
<dbReference type="Pfam" id="PF08171">
    <property type="entry name" value="Mad3_BUB1_II"/>
    <property type="match status" value="1"/>
</dbReference>
<protein>
    <submittedName>
        <fullName evidence="3">Similar to Saccharomyces cerevisiae YJL013C MAD3 Subunit of the spindle-assembly checkpoint complex, which delays anaphase onset in cells with defects in mitotic spindle assembly</fullName>
    </submittedName>
</protein>
<dbReference type="Gene3D" id="6.10.20.170">
    <property type="match status" value="1"/>
</dbReference>
<dbReference type="Pfam" id="PF08311">
    <property type="entry name" value="Mad3_BUB1_I"/>
    <property type="match status" value="1"/>
</dbReference>
<dbReference type="PROSITE" id="PS51489">
    <property type="entry name" value="BUB1_N"/>
    <property type="match status" value="1"/>
</dbReference>